<reference evidence="3" key="1">
    <citation type="submission" date="2021-03" db="EMBL/GenBank/DDBJ databases">
        <authorList>
            <person name="Tagirdzhanova G."/>
        </authorList>
    </citation>
    <scope>NUCLEOTIDE SEQUENCE</scope>
</reference>
<dbReference type="InterPro" id="IPR058329">
    <property type="entry name" value="Arp1_N"/>
</dbReference>
<accession>A0A8H3I3U4</accession>
<dbReference type="Proteomes" id="UP000664521">
    <property type="component" value="Unassembled WGS sequence"/>
</dbReference>
<dbReference type="PANTHER" id="PTHR46310:SF7">
    <property type="entry name" value="AMIDASE 1"/>
    <property type="match status" value="1"/>
</dbReference>
<evidence type="ECO:0000259" key="1">
    <source>
        <dbReference type="Pfam" id="PF01425"/>
    </source>
</evidence>
<gene>
    <name evidence="3" type="ORF">HETSPECPRED_001713</name>
</gene>
<sequence>MTVPFQSLAQRHEVQLGSSSYLYELPLETALLARSPTPAVVISIFNSPISLEFIEETFSRFEAEDDVFNEHFTTGGLLIIQHSSEQQPSPILPGDVNEYFNARSTRILTLDNSIPEGPYFVLGQSLHQAWRLYLDSLSAFATAVLPADEQESEDAIRYQHFHAADLIYSTSGVPVPSRLYYKKTAAQPLAGVRVTIKDNMHLAGVTTGLGNRAYAELYDKQEVTSKYVRSFIEKRAIIMGKTKLSAFAGSEIPPNQCIDYFPPWNPRGFGYQGPSGSSSGAAASIAGYPWVDVALCTDTTGSLRHPASSHGTWGHRITWGAVSMENIVPAVPLYDNMGLLTRTPTLLQELLTAAGLITSIGKPNKLIYPTDWYPLANEGQQRMNEAFLSALESYLGIEHTKLSLKEEWSRTAPEDLRDISLDDFLDESAILVNGYFAYHTFDDFRREYPARFEKQPYVSPTHTALWERGEKITKKELDESLEKIRIFKDWFNRSIWNIGGDPDAATIMLVPQGRPGANYRDVVSMPAGGPNSGSYTPIFTTPVIRCPQLVVPIGQNPYESRVSGLTEYAPIMASIIGPSNSDATLVEVVAKVLDKAGWPSTILNGRLMFTKGDNERNAELPPEREL</sequence>
<keyword evidence="4" id="KW-1185">Reference proteome</keyword>
<feature type="domain" description="Scytalone dehydratase-like protein Arp1 N-terminal" evidence="2">
    <location>
        <begin position="34"/>
        <end position="115"/>
    </location>
</feature>
<dbReference type="AlphaFoldDB" id="A0A8H3I3U4"/>
<dbReference type="EMBL" id="CAJPDS010000013">
    <property type="protein sequence ID" value="CAF9913987.1"/>
    <property type="molecule type" value="Genomic_DNA"/>
</dbReference>
<organism evidence="3 4">
    <name type="scientific">Heterodermia speciosa</name>
    <dbReference type="NCBI Taxonomy" id="116794"/>
    <lineage>
        <taxon>Eukaryota</taxon>
        <taxon>Fungi</taxon>
        <taxon>Dikarya</taxon>
        <taxon>Ascomycota</taxon>
        <taxon>Pezizomycotina</taxon>
        <taxon>Lecanoromycetes</taxon>
        <taxon>OSLEUM clade</taxon>
        <taxon>Lecanoromycetidae</taxon>
        <taxon>Caliciales</taxon>
        <taxon>Physciaceae</taxon>
        <taxon>Heterodermia</taxon>
    </lineage>
</organism>
<dbReference type="Pfam" id="PF26053">
    <property type="entry name" value="DUF8016"/>
    <property type="match status" value="1"/>
</dbReference>
<evidence type="ECO:0000259" key="2">
    <source>
        <dbReference type="Pfam" id="PF26053"/>
    </source>
</evidence>
<evidence type="ECO:0000313" key="4">
    <source>
        <dbReference type="Proteomes" id="UP000664521"/>
    </source>
</evidence>
<dbReference type="InterPro" id="IPR036928">
    <property type="entry name" value="AS_sf"/>
</dbReference>
<comment type="caution">
    <text evidence="3">The sequence shown here is derived from an EMBL/GenBank/DDBJ whole genome shotgun (WGS) entry which is preliminary data.</text>
</comment>
<evidence type="ECO:0000313" key="3">
    <source>
        <dbReference type="EMBL" id="CAF9913987.1"/>
    </source>
</evidence>
<proteinExistence type="predicted"/>
<dbReference type="Pfam" id="PF01425">
    <property type="entry name" value="Amidase"/>
    <property type="match status" value="1"/>
</dbReference>
<name>A0A8H3I3U4_9LECA</name>
<dbReference type="InterPro" id="IPR023631">
    <property type="entry name" value="Amidase_dom"/>
</dbReference>
<dbReference type="Gene3D" id="3.90.1300.10">
    <property type="entry name" value="Amidase signature (AS) domain"/>
    <property type="match status" value="1"/>
</dbReference>
<evidence type="ECO:0008006" key="5">
    <source>
        <dbReference type="Google" id="ProtNLM"/>
    </source>
</evidence>
<dbReference type="SUPFAM" id="SSF75304">
    <property type="entry name" value="Amidase signature (AS) enzymes"/>
    <property type="match status" value="1"/>
</dbReference>
<protein>
    <recommendedName>
        <fullName evidence="5">Amidase domain-containing protein</fullName>
    </recommendedName>
</protein>
<dbReference type="PANTHER" id="PTHR46310">
    <property type="entry name" value="AMIDASE 1"/>
    <property type="match status" value="1"/>
</dbReference>
<feature type="domain" description="Amidase" evidence="1">
    <location>
        <begin position="183"/>
        <end position="343"/>
    </location>
</feature>
<dbReference type="OrthoDB" id="5423360at2759"/>